<feature type="region of interest" description="Disordered" evidence="1">
    <location>
        <begin position="524"/>
        <end position="644"/>
    </location>
</feature>
<sequence>MAGHVWSLPGLSLLSLIFGPGVDVAALFGHVEALLPVASLLLSSWLCGGTEPPLQSEVLLVFAMASRGFTNNGVCGSKSLSWEEVWTSKLMMALDTTSRVRKDCDKKILSPFLFNIVADILSILIKRTKDDNQIRAIIPHLVDDGLSILQYADDTIIFIDQDLEEAKNMKLLLCVFEQLSVYTELFGCELGSYAFRYLGILMHFHKLHNADWGVIEDRFKHKLSTWKAKHLSYGGRLVFLNSVLSSLPMFMISFFEIPKGVMRRLDFYRSIFFWQGSNDKQKYRLARLRSGKTLGWDLTRLKISLYNIVHYPHKIAANVFAQMPINITFRRSLVGDKLIAWHNLLAKIANVQLSTGRDIFILGLRRYGYPFHKQFHLKVQDAIKNKDFLMCSPSAGSVFVHLKPLKNSDRAPRADQPEGYGDDNSEAIVLKPYLHKLDDDGQSKLTVGMVDVNPWGGTASHGLSRGTAHVSQLWPSDRRSTVWKSQESRRPGATECCCTYSAFATLPQPAADRHGPYLPAVRRASYHSSAGRRASPPAATPPTLSPAAASPHLLTHGRRRPRIRHGRRRPRLPEPDPALSSSPSLPPRLPMVSSASPCQRPARLRRFLPDPIAAPPPTFSLGRGCRDSSPPRPRVSIGMAGPCP</sequence>
<gene>
    <name evidence="3" type="ORF">U9M48_040491</name>
</gene>
<dbReference type="PANTHER" id="PTHR33116:SF87">
    <property type="entry name" value="OS01G0158850 PROTEIN"/>
    <property type="match status" value="1"/>
</dbReference>
<feature type="compositionally biased region" description="Low complexity" evidence="1">
    <location>
        <begin position="545"/>
        <end position="554"/>
    </location>
</feature>
<feature type="compositionally biased region" description="Basic residues" evidence="1">
    <location>
        <begin position="555"/>
        <end position="570"/>
    </location>
</feature>
<reference evidence="3 4" key="1">
    <citation type="submission" date="2024-02" db="EMBL/GenBank/DDBJ databases">
        <title>High-quality chromosome-scale genome assembly of Pensacola bahiagrass (Paspalum notatum Flugge var. saurae).</title>
        <authorList>
            <person name="Vega J.M."/>
            <person name="Podio M."/>
            <person name="Orjuela J."/>
            <person name="Siena L.A."/>
            <person name="Pessino S.C."/>
            <person name="Combes M.C."/>
            <person name="Mariac C."/>
            <person name="Albertini E."/>
            <person name="Pupilli F."/>
            <person name="Ortiz J.P.A."/>
            <person name="Leblanc O."/>
        </authorList>
    </citation>
    <scope>NUCLEOTIDE SEQUENCE [LARGE SCALE GENOMIC DNA]</scope>
    <source>
        <strain evidence="3">R1</strain>
        <tissue evidence="3">Leaf</tissue>
    </source>
</reference>
<evidence type="ECO:0000256" key="2">
    <source>
        <dbReference type="SAM" id="SignalP"/>
    </source>
</evidence>
<name>A0AAQ3UR72_PASNO</name>
<evidence type="ECO:0000313" key="4">
    <source>
        <dbReference type="Proteomes" id="UP001341281"/>
    </source>
</evidence>
<dbReference type="Proteomes" id="UP001341281">
    <property type="component" value="Chromosome 09"/>
</dbReference>
<dbReference type="PANTHER" id="PTHR33116">
    <property type="entry name" value="REVERSE TRANSCRIPTASE ZINC-BINDING DOMAIN-CONTAINING PROTEIN-RELATED-RELATED"/>
    <property type="match status" value="1"/>
</dbReference>
<proteinExistence type="predicted"/>
<feature type="signal peptide" evidence="2">
    <location>
        <begin position="1"/>
        <end position="33"/>
    </location>
</feature>
<evidence type="ECO:0008006" key="5">
    <source>
        <dbReference type="Google" id="ProtNLM"/>
    </source>
</evidence>
<protein>
    <recommendedName>
        <fullName evidence="5">Reverse transcriptase domain-containing protein</fullName>
    </recommendedName>
</protein>
<feature type="chain" id="PRO_5042858013" description="Reverse transcriptase domain-containing protein" evidence="2">
    <location>
        <begin position="34"/>
        <end position="644"/>
    </location>
</feature>
<accession>A0AAQ3UR72</accession>
<organism evidence="3 4">
    <name type="scientific">Paspalum notatum var. saurae</name>
    <dbReference type="NCBI Taxonomy" id="547442"/>
    <lineage>
        <taxon>Eukaryota</taxon>
        <taxon>Viridiplantae</taxon>
        <taxon>Streptophyta</taxon>
        <taxon>Embryophyta</taxon>
        <taxon>Tracheophyta</taxon>
        <taxon>Spermatophyta</taxon>
        <taxon>Magnoliopsida</taxon>
        <taxon>Liliopsida</taxon>
        <taxon>Poales</taxon>
        <taxon>Poaceae</taxon>
        <taxon>PACMAD clade</taxon>
        <taxon>Panicoideae</taxon>
        <taxon>Andropogonodae</taxon>
        <taxon>Paspaleae</taxon>
        <taxon>Paspalinae</taxon>
        <taxon>Paspalum</taxon>
    </lineage>
</organism>
<dbReference type="AlphaFoldDB" id="A0AAQ3UR72"/>
<evidence type="ECO:0000256" key="1">
    <source>
        <dbReference type="SAM" id="MobiDB-lite"/>
    </source>
</evidence>
<dbReference type="EMBL" id="CP144753">
    <property type="protein sequence ID" value="WVZ94622.1"/>
    <property type="molecule type" value="Genomic_DNA"/>
</dbReference>
<evidence type="ECO:0000313" key="3">
    <source>
        <dbReference type="EMBL" id="WVZ94622.1"/>
    </source>
</evidence>
<keyword evidence="2" id="KW-0732">Signal</keyword>
<keyword evidence="4" id="KW-1185">Reference proteome</keyword>